<dbReference type="Gene3D" id="3.40.50.720">
    <property type="entry name" value="NAD(P)-binding Rossmann-like Domain"/>
    <property type="match status" value="1"/>
</dbReference>
<dbReference type="Pfam" id="PF07479">
    <property type="entry name" value="NAD_Gly3P_dh_C"/>
    <property type="match status" value="1"/>
</dbReference>
<dbReference type="Proteomes" id="UP000440578">
    <property type="component" value="Unassembled WGS sequence"/>
</dbReference>
<dbReference type="InterPro" id="IPR006109">
    <property type="entry name" value="G3P_DH_NAD-dep_C"/>
</dbReference>
<dbReference type="GO" id="GO:0042803">
    <property type="term" value="F:protein homodimerization activity"/>
    <property type="evidence" value="ECO:0007669"/>
    <property type="project" value="InterPro"/>
</dbReference>
<dbReference type="InterPro" id="IPR013328">
    <property type="entry name" value="6PGD_dom2"/>
</dbReference>
<evidence type="ECO:0000256" key="8">
    <source>
        <dbReference type="ARBA" id="ARBA00023027"/>
    </source>
</evidence>
<comment type="subunit">
    <text evidence="5">Homodimer.</text>
</comment>
<dbReference type="Gene3D" id="1.10.1040.10">
    <property type="entry name" value="N-(1-d-carboxylethyl)-l-norvaline Dehydrogenase, domain 2"/>
    <property type="match status" value="1"/>
</dbReference>
<dbReference type="GO" id="GO:0051287">
    <property type="term" value="F:NAD binding"/>
    <property type="evidence" value="ECO:0007669"/>
    <property type="project" value="UniProtKB-UniRule"/>
</dbReference>
<feature type="binding site" evidence="12">
    <location>
        <position position="270"/>
    </location>
    <ligand>
        <name>NAD(+)</name>
        <dbReference type="ChEBI" id="CHEBI:57540"/>
    </ligand>
</feature>
<keyword evidence="6" id="KW-0963">Cytoplasm</keyword>
<feature type="binding site" evidence="12">
    <location>
        <position position="155"/>
    </location>
    <ligand>
        <name>NAD(+)</name>
        <dbReference type="ChEBI" id="CHEBI:57540"/>
    </ligand>
</feature>
<evidence type="ECO:0000259" key="16">
    <source>
        <dbReference type="Pfam" id="PF07479"/>
    </source>
</evidence>
<dbReference type="PANTHER" id="PTHR11728">
    <property type="entry name" value="GLYCEROL-3-PHOSPHATE DEHYDROGENASE"/>
    <property type="match status" value="1"/>
</dbReference>
<dbReference type="GO" id="GO:0006650">
    <property type="term" value="P:glycerophospholipid metabolic process"/>
    <property type="evidence" value="ECO:0007669"/>
    <property type="project" value="UniProtKB-UniPathway"/>
</dbReference>
<feature type="binding site" evidence="11">
    <location>
        <position position="121"/>
    </location>
    <ligand>
        <name>substrate</name>
    </ligand>
</feature>
<evidence type="ECO:0000256" key="2">
    <source>
        <dbReference type="ARBA" id="ARBA00005189"/>
    </source>
</evidence>
<feature type="active site" description="Proton acceptor" evidence="10">
    <location>
        <position position="206"/>
    </location>
</feature>
<dbReference type="PIRSF" id="PIRSF000114">
    <property type="entry name" value="Glycerol-3-P_dh"/>
    <property type="match status" value="1"/>
</dbReference>
<feature type="binding site" evidence="12">
    <location>
        <position position="299"/>
    </location>
    <ligand>
        <name>NAD(+)</name>
        <dbReference type="ChEBI" id="CHEBI:57540"/>
    </ligand>
</feature>
<keyword evidence="7 13" id="KW-0560">Oxidoreductase</keyword>
<comment type="pathway">
    <text evidence="3">Phospholipid metabolism; alpha-glycerophosphate cycle.</text>
</comment>
<dbReference type="EMBL" id="VIIS01001857">
    <property type="protein sequence ID" value="KAF0291722.1"/>
    <property type="molecule type" value="Genomic_DNA"/>
</dbReference>
<dbReference type="Pfam" id="PF01210">
    <property type="entry name" value="NAD_Gly3P_dh_N"/>
    <property type="match status" value="1"/>
</dbReference>
<gene>
    <name evidence="17" type="primary">Gpdh_0</name>
    <name evidence="17" type="ORF">FJT64_010178</name>
</gene>
<evidence type="ECO:0000256" key="14">
    <source>
        <dbReference type="RuleBase" id="RU361243"/>
    </source>
</evidence>
<accession>A0A6A4VM62</accession>
<comment type="catalytic activity">
    <reaction evidence="9 14">
        <text>sn-glycerol 3-phosphate + NAD(+) = dihydroxyacetone phosphate + NADH + H(+)</text>
        <dbReference type="Rhea" id="RHEA:11092"/>
        <dbReference type="ChEBI" id="CHEBI:15378"/>
        <dbReference type="ChEBI" id="CHEBI:57540"/>
        <dbReference type="ChEBI" id="CHEBI:57597"/>
        <dbReference type="ChEBI" id="CHEBI:57642"/>
        <dbReference type="ChEBI" id="CHEBI:57945"/>
        <dbReference type="EC" id="1.1.1.8"/>
    </reaction>
</comment>
<comment type="subcellular location">
    <subcellularLocation>
        <location evidence="1">Cytoplasm</location>
    </subcellularLocation>
</comment>
<dbReference type="FunFam" id="1.10.1040.10:FF:000004">
    <property type="entry name" value="Glycerol-3-phosphate dehydrogenase [NAD(+)]"/>
    <property type="match status" value="1"/>
</dbReference>
<evidence type="ECO:0000256" key="10">
    <source>
        <dbReference type="PIRSR" id="PIRSR000114-1"/>
    </source>
</evidence>
<dbReference type="PROSITE" id="PS00957">
    <property type="entry name" value="NAD_G3PDH"/>
    <property type="match status" value="1"/>
</dbReference>
<evidence type="ECO:0000256" key="6">
    <source>
        <dbReference type="ARBA" id="ARBA00022490"/>
    </source>
</evidence>
<evidence type="ECO:0000256" key="9">
    <source>
        <dbReference type="ARBA" id="ARBA00048683"/>
    </source>
</evidence>
<dbReference type="UniPathway" id="UPA00086"/>
<evidence type="ECO:0000256" key="11">
    <source>
        <dbReference type="PIRSR" id="PIRSR000114-2"/>
    </source>
</evidence>
<dbReference type="InterPro" id="IPR006168">
    <property type="entry name" value="G3P_DH_NAD-dep"/>
</dbReference>
<sequence>MAGGKRVTVVGSGNWGSAIAKIIGSNVTKFDQFQDEVKMWVFEEMVEGKKLTEIINTTHVNVKYLPDHKLPENVVAVPDLVEAAKDADILVFVVPHQFLHRTLKTLEGKVKPDVIGLSLIKGFHLKPEGGIELLSHIIEDILKIKCSVLMGANLAPEVAAEKFCETTIGCRSPGNEQMLKDLIQTSYFRVMVVSDANAVELCGALKNIVACGAGFVDGLGYGNNTKAAVIRLGLMEMIKFAEVFYPGSLLATFFESCGVADLTTTCYGGRNRRISEAFVKTGKTIEVLEKEMLNGQCAQGPETAREVYVMLEREKSLEKFPLFVAIHRICIGELPPTGMIDCIREHPEHL</sequence>
<protein>
    <recommendedName>
        <fullName evidence="14">Glycerol-3-phosphate dehydrogenase [NAD(+)]</fullName>
        <ecNumber evidence="14">1.1.1.8</ecNumber>
    </recommendedName>
</protein>
<dbReference type="FunFam" id="3.40.50.720:FF:000088">
    <property type="entry name" value="Glycerol-3-phosphate dehydrogenase [NAD(+)]"/>
    <property type="match status" value="1"/>
</dbReference>
<evidence type="ECO:0000256" key="7">
    <source>
        <dbReference type="ARBA" id="ARBA00023002"/>
    </source>
</evidence>
<evidence type="ECO:0000256" key="12">
    <source>
        <dbReference type="PIRSR" id="PIRSR000114-3"/>
    </source>
</evidence>
<dbReference type="GO" id="GO:0005829">
    <property type="term" value="C:cytosol"/>
    <property type="evidence" value="ECO:0007669"/>
    <property type="project" value="TreeGrafter"/>
</dbReference>
<evidence type="ECO:0000256" key="3">
    <source>
        <dbReference type="ARBA" id="ARBA00005192"/>
    </source>
</evidence>
<feature type="binding site" evidence="12">
    <location>
        <position position="42"/>
    </location>
    <ligand>
        <name>NAD(+)</name>
        <dbReference type="ChEBI" id="CHEBI:57540"/>
    </ligand>
</feature>
<dbReference type="InterPro" id="IPR011128">
    <property type="entry name" value="G3P_DH_NAD-dep_N"/>
</dbReference>
<name>A0A6A4VM62_AMPAM</name>
<feature type="binding site" evidence="12">
    <location>
        <position position="98"/>
    </location>
    <ligand>
        <name>NAD(+)</name>
        <dbReference type="ChEBI" id="CHEBI:57540"/>
    </ligand>
</feature>
<evidence type="ECO:0000313" key="18">
    <source>
        <dbReference type="Proteomes" id="UP000440578"/>
    </source>
</evidence>
<evidence type="ECO:0000313" key="17">
    <source>
        <dbReference type="EMBL" id="KAF0291722.1"/>
    </source>
</evidence>
<dbReference type="SUPFAM" id="SSF51735">
    <property type="entry name" value="NAD(P)-binding Rossmann-fold domains"/>
    <property type="match status" value="1"/>
</dbReference>
<proteinExistence type="inferred from homology"/>
<organism evidence="17 18">
    <name type="scientific">Amphibalanus amphitrite</name>
    <name type="common">Striped barnacle</name>
    <name type="synonym">Balanus amphitrite</name>
    <dbReference type="NCBI Taxonomy" id="1232801"/>
    <lineage>
        <taxon>Eukaryota</taxon>
        <taxon>Metazoa</taxon>
        <taxon>Ecdysozoa</taxon>
        <taxon>Arthropoda</taxon>
        <taxon>Crustacea</taxon>
        <taxon>Multicrustacea</taxon>
        <taxon>Cirripedia</taxon>
        <taxon>Thoracica</taxon>
        <taxon>Thoracicalcarea</taxon>
        <taxon>Balanomorpha</taxon>
        <taxon>Balanoidea</taxon>
        <taxon>Balanidae</taxon>
        <taxon>Amphibalaninae</taxon>
        <taxon>Amphibalanus</taxon>
    </lineage>
</organism>
<feature type="binding site" evidence="12">
    <location>
        <begin position="11"/>
        <end position="16"/>
    </location>
    <ligand>
        <name>NAD(+)</name>
        <dbReference type="ChEBI" id="CHEBI:57540"/>
    </ligand>
</feature>
<comment type="similarity">
    <text evidence="4 13">Belongs to the NAD-dependent glycerol-3-phosphate dehydrogenase family.</text>
</comment>
<keyword evidence="8 12" id="KW-0520">NAD</keyword>
<dbReference type="PANTHER" id="PTHR11728:SF8">
    <property type="entry name" value="GLYCEROL-3-PHOSPHATE DEHYDROGENASE [NAD(+)]-RELATED"/>
    <property type="match status" value="1"/>
</dbReference>
<feature type="domain" description="Glycerol-3-phosphate dehydrogenase NAD-dependent N-terminal" evidence="15">
    <location>
        <begin position="7"/>
        <end position="172"/>
    </location>
</feature>
<dbReference type="InterPro" id="IPR017751">
    <property type="entry name" value="G3P_DH_NAD-dep_euk"/>
</dbReference>
<comment type="pathway">
    <text evidence="2">Lipid metabolism.</text>
</comment>
<dbReference type="NCBIfam" id="TIGR03376">
    <property type="entry name" value="glycerol3P_DH"/>
    <property type="match status" value="1"/>
</dbReference>
<evidence type="ECO:0000256" key="13">
    <source>
        <dbReference type="RuleBase" id="RU000437"/>
    </source>
</evidence>
<evidence type="ECO:0000256" key="4">
    <source>
        <dbReference type="ARBA" id="ARBA00011009"/>
    </source>
</evidence>
<dbReference type="GO" id="GO:0046168">
    <property type="term" value="P:glycerol-3-phosphate catabolic process"/>
    <property type="evidence" value="ECO:0007669"/>
    <property type="project" value="UniProtKB-UniRule"/>
</dbReference>
<feature type="domain" description="Glycerol-3-phosphate dehydrogenase NAD-dependent C-terminal" evidence="16">
    <location>
        <begin position="195"/>
        <end position="340"/>
    </location>
</feature>
<dbReference type="InterPro" id="IPR036291">
    <property type="entry name" value="NAD(P)-bd_dom_sf"/>
</dbReference>
<dbReference type="GO" id="GO:0005975">
    <property type="term" value="P:carbohydrate metabolic process"/>
    <property type="evidence" value="ECO:0007669"/>
    <property type="project" value="InterPro"/>
</dbReference>
<dbReference type="OrthoDB" id="10263760at2759"/>
<evidence type="ECO:0000256" key="5">
    <source>
        <dbReference type="ARBA" id="ARBA00011738"/>
    </source>
</evidence>
<dbReference type="GO" id="GO:0141152">
    <property type="term" value="F:glycerol-3-phosphate dehydrogenase (NAD+) activity"/>
    <property type="evidence" value="ECO:0007669"/>
    <property type="project" value="UniProtKB-UniRule"/>
</dbReference>
<dbReference type="PRINTS" id="PR00077">
    <property type="entry name" value="GPDHDRGNASE"/>
</dbReference>
<dbReference type="EC" id="1.1.1.8" evidence="14"/>
<keyword evidence="18" id="KW-1185">Reference proteome</keyword>
<reference evidence="17 18" key="1">
    <citation type="submission" date="2019-07" db="EMBL/GenBank/DDBJ databases">
        <title>Draft genome assembly of a fouling barnacle, Amphibalanus amphitrite (Darwin, 1854): The first reference genome for Thecostraca.</title>
        <authorList>
            <person name="Kim W."/>
        </authorList>
    </citation>
    <scope>NUCLEOTIDE SEQUENCE [LARGE SCALE GENOMIC DNA]</scope>
    <source>
        <strain evidence="17">SNU_AA5</strain>
        <tissue evidence="17">Soma without cirri and trophi</tissue>
    </source>
</reference>
<comment type="caution">
    <text evidence="17">The sequence shown here is derived from an EMBL/GenBank/DDBJ whole genome shotgun (WGS) entry which is preliminary data.</text>
</comment>
<dbReference type="SUPFAM" id="SSF48179">
    <property type="entry name" value="6-phosphogluconate dehydrogenase C-terminal domain-like"/>
    <property type="match status" value="1"/>
</dbReference>
<feature type="binding site" evidence="11">
    <location>
        <begin position="270"/>
        <end position="271"/>
    </location>
    <ligand>
        <name>substrate</name>
    </ligand>
</feature>
<dbReference type="InterPro" id="IPR008927">
    <property type="entry name" value="6-PGluconate_DH-like_C_sf"/>
</dbReference>
<evidence type="ECO:0000259" key="15">
    <source>
        <dbReference type="Pfam" id="PF01210"/>
    </source>
</evidence>
<dbReference type="AlphaFoldDB" id="A0A6A4VM62"/>
<evidence type="ECO:0000256" key="1">
    <source>
        <dbReference type="ARBA" id="ARBA00004496"/>
    </source>
</evidence>